<reference evidence="2 3" key="1">
    <citation type="submission" date="2017-04" db="EMBL/GenBank/DDBJ databases">
        <authorList>
            <person name="Afonso C.L."/>
            <person name="Miller P.J."/>
            <person name="Scott M.A."/>
            <person name="Spackman E."/>
            <person name="Goraichik I."/>
            <person name="Dimitrov K.M."/>
            <person name="Suarez D.L."/>
            <person name="Swayne D.E."/>
        </authorList>
    </citation>
    <scope>NUCLEOTIDE SEQUENCE [LARGE SCALE GENOMIC DNA]</scope>
    <source>
        <strain evidence="2 3">KR-140</strain>
    </source>
</reference>
<dbReference type="STRING" id="695939.SAMN00790413_01645"/>
<evidence type="ECO:0000256" key="1">
    <source>
        <dbReference type="SAM" id="MobiDB-lite"/>
    </source>
</evidence>
<dbReference type="RefSeq" id="WP_245808417.1">
    <property type="nucleotide sequence ID" value="NZ_FWWU01000009.1"/>
</dbReference>
<dbReference type="AlphaFoldDB" id="A0A1W1VH70"/>
<accession>A0A1W1VH70</accession>
<protein>
    <submittedName>
        <fullName evidence="2">Uncharacterized protein</fullName>
    </submittedName>
</protein>
<name>A0A1W1VH70_9DEIO</name>
<feature type="region of interest" description="Disordered" evidence="1">
    <location>
        <begin position="78"/>
        <end position="106"/>
    </location>
</feature>
<evidence type="ECO:0000313" key="3">
    <source>
        <dbReference type="Proteomes" id="UP000192582"/>
    </source>
</evidence>
<evidence type="ECO:0000313" key="2">
    <source>
        <dbReference type="EMBL" id="SMB92583.1"/>
    </source>
</evidence>
<sequence>MSPTPHPALSPLTLRWMPGTSDRVHFEKGGRTFTVLLRDVQRSDAHSLNPLYLRGRVTLGVTRVHLADLMGPLRQHVSRETTGTAAGAWVEGGGRADEEPQDQSPI</sequence>
<proteinExistence type="predicted"/>
<dbReference type="Proteomes" id="UP000192582">
    <property type="component" value="Unassembled WGS sequence"/>
</dbReference>
<dbReference type="EMBL" id="FWWU01000009">
    <property type="protein sequence ID" value="SMB92583.1"/>
    <property type="molecule type" value="Genomic_DNA"/>
</dbReference>
<keyword evidence="3" id="KW-1185">Reference proteome</keyword>
<organism evidence="2 3">
    <name type="scientific">Deinococcus hopiensis KR-140</name>
    <dbReference type="NCBI Taxonomy" id="695939"/>
    <lineage>
        <taxon>Bacteria</taxon>
        <taxon>Thermotogati</taxon>
        <taxon>Deinococcota</taxon>
        <taxon>Deinococci</taxon>
        <taxon>Deinococcales</taxon>
        <taxon>Deinococcaceae</taxon>
        <taxon>Deinococcus</taxon>
    </lineage>
</organism>
<gene>
    <name evidence="2" type="ORF">SAMN00790413_01645</name>
</gene>